<protein>
    <submittedName>
        <fullName evidence="1">Uncharacterized protein</fullName>
    </submittedName>
</protein>
<gene>
    <name evidence="1" type="ORF">AFUS01_LOCUS2820</name>
</gene>
<dbReference type="AlphaFoldDB" id="A0A8J2J4I9"/>
<dbReference type="Proteomes" id="UP000708208">
    <property type="component" value="Unassembled WGS sequence"/>
</dbReference>
<comment type="caution">
    <text evidence="1">The sequence shown here is derived from an EMBL/GenBank/DDBJ whole genome shotgun (WGS) entry which is preliminary data.</text>
</comment>
<evidence type="ECO:0000313" key="1">
    <source>
        <dbReference type="EMBL" id="CAG7681504.1"/>
    </source>
</evidence>
<organism evidence="1 2">
    <name type="scientific">Allacma fusca</name>
    <dbReference type="NCBI Taxonomy" id="39272"/>
    <lineage>
        <taxon>Eukaryota</taxon>
        <taxon>Metazoa</taxon>
        <taxon>Ecdysozoa</taxon>
        <taxon>Arthropoda</taxon>
        <taxon>Hexapoda</taxon>
        <taxon>Collembola</taxon>
        <taxon>Symphypleona</taxon>
        <taxon>Sminthuridae</taxon>
        <taxon>Allacma</taxon>
    </lineage>
</organism>
<keyword evidence="2" id="KW-1185">Reference proteome</keyword>
<feature type="non-terminal residue" evidence="1">
    <location>
        <position position="63"/>
    </location>
</feature>
<dbReference type="EMBL" id="CAJVCH010016481">
    <property type="protein sequence ID" value="CAG7681504.1"/>
    <property type="molecule type" value="Genomic_DNA"/>
</dbReference>
<sequence>CCHALLNDAIPCFAPAVGVIPQPWAPYRNHVRHTPTMGATPQPWATYPDYGRHTPTKGAIHQL</sequence>
<accession>A0A8J2J4I9</accession>
<proteinExistence type="predicted"/>
<evidence type="ECO:0000313" key="2">
    <source>
        <dbReference type="Proteomes" id="UP000708208"/>
    </source>
</evidence>
<reference evidence="1" key="1">
    <citation type="submission" date="2021-06" db="EMBL/GenBank/DDBJ databases">
        <authorList>
            <person name="Hodson N. C."/>
            <person name="Mongue J. A."/>
            <person name="Jaron S. K."/>
        </authorList>
    </citation>
    <scope>NUCLEOTIDE SEQUENCE</scope>
</reference>
<name>A0A8J2J4I9_9HEXA</name>